<organism evidence="9 10">
    <name type="scientific">Cohnella nanjingensis</name>
    <dbReference type="NCBI Taxonomy" id="1387779"/>
    <lineage>
        <taxon>Bacteria</taxon>
        <taxon>Bacillati</taxon>
        <taxon>Bacillota</taxon>
        <taxon>Bacilli</taxon>
        <taxon>Bacillales</taxon>
        <taxon>Paenibacillaceae</taxon>
        <taxon>Cohnella</taxon>
    </lineage>
</organism>
<dbReference type="PROSITE" id="PS50005">
    <property type="entry name" value="TPR"/>
    <property type="match status" value="1"/>
</dbReference>
<dbReference type="PANTHER" id="PTHR37422:SF23">
    <property type="entry name" value="TEICHURONIC ACID BIOSYNTHESIS PROTEIN TUAE"/>
    <property type="match status" value="1"/>
</dbReference>
<feature type="transmembrane region" description="Helical" evidence="7">
    <location>
        <begin position="119"/>
        <end position="142"/>
    </location>
</feature>
<feature type="transmembrane region" description="Helical" evidence="7">
    <location>
        <begin position="219"/>
        <end position="234"/>
    </location>
</feature>
<comment type="caution">
    <text evidence="9">The sequence shown here is derived from an EMBL/GenBank/DDBJ whole genome shotgun (WGS) entry which is preliminary data.</text>
</comment>
<accession>A0A7X0RRY4</accession>
<dbReference type="Pfam" id="PF13181">
    <property type="entry name" value="TPR_8"/>
    <property type="match status" value="1"/>
</dbReference>
<evidence type="ECO:0000256" key="6">
    <source>
        <dbReference type="SAM" id="MobiDB-lite"/>
    </source>
</evidence>
<feature type="transmembrane region" description="Helical" evidence="7">
    <location>
        <begin position="539"/>
        <end position="560"/>
    </location>
</feature>
<keyword evidence="2 7" id="KW-0812">Transmembrane</keyword>
<feature type="transmembrane region" description="Helical" evidence="7">
    <location>
        <begin position="405"/>
        <end position="425"/>
    </location>
</feature>
<evidence type="ECO:0000256" key="4">
    <source>
        <dbReference type="ARBA" id="ARBA00023136"/>
    </source>
</evidence>
<dbReference type="GO" id="GO:0016020">
    <property type="term" value="C:membrane"/>
    <property type="evidence" value="ECO:0007669"/>
    <property type="project" value="UniProtKB-SubCell"/>
</dbReference>
<keyword evidence="9" id="KW-0436">Ligase</keyword>
<evidence type="ECO:0000313" key="9">
    <source>
        <dbReference type="EMBL" id="MBB6672573.1"/>
    </source>
</evidence>
<protein>
    <submittedName>
        <fullName evidence="9">O-antigen ligase family protein</fullName>
    </submittedName>
</protein>
<dbReference type="Pfam" id="PF04932">
    <property type="entry name" value="Wzy_C"/>
    <property type="match status" value="1"/>
</dbReference>
<keyword evidence="4 7" id="KW-0472">Membrane</keyword>
<comment type="subcellular location">
    <subcellularLocation>
        <location evidence="1">Membrane</location>
        <topology evidence="1">Multi-pass membrane protein</topology>
    </subcellularLocation>
</comment>
<feature type="transmembrane region" description="Helical" evidence="7">
    <location>
        <begin position="94"/>
        <end position="112"/>
    </location>
</feature>
<reference evidence="9 10" key="1">
    <citation type="submission" date="2020-08" db="EMBL/GenBank/DDBJ databases">
        <title>Cohnella phylogeny.</title>
        <authorList>
            <person name="Dunlap C."/>
        </authorList>
    </citation>
    <scope>NUCLEOTIDE SEQUENCE [LARGE SCALE GENOMIC DNA]</scope>
    <source>
        <strain evidence="9 10">DSM 28246</strain>
    </source>
</reference>
<evidence type="ECO:0000313" key="10">
    <source>
        <dbReference type="Proteomes" id="UP000547209"/>
    </source>
</evidence>
<feature type="transmembrane region" description="Helical" evidence="7">
    <location>
        <begin position="271"/>
        <end position="291"/>
    </location>
</feature>
<feature type="transmembrane region" description="Helical" evidence="7">
    <location>
        <begin position="241"/>
        <end position="265"/>
    </location>
</feature>
<dbReference type="PANTHER" id="PTHR37422">
    <property type="entry name" value="TEICHURONIC ACID BIOSYNTHESIS PROTEIN TUAE"/>
    <property type="match status" value="1"/>
</dbReference>
<dbReference type="InterPro" id="IPR007016">
    <property type="entry name" value="O-antigen_ligase-rel_domated"/>
</dbReference>
<feature type="compositionally biased region" description="Basic and acidic residues" evidence="6">
    <location>
        <begin position="510"/>
        <end position="530"/>
    </location>
</feature>
<feature type="domain" description="O-antigen ligase-related" evidence="8">
    <location>
        <begin position="203"/>
        <end position="418"/>
    </location>
</feature>
<feature type="repeat" description="TPR" evidence="5">
    <location>
        <begin position="623"/>
        <end position="656"/>
    </location>
</feature>
<evidence type="ECO:0000256" key="1">
    <source>
        <dbReference type="ARBA" id="ARBA00004141"/>
    </source>
</evidence>
<dbReference type="Gene3D" id="1.25.40.10">
    <property type="entry name" value="Tetratricopeptide repeat domain"/>
    <property type="match status" value="1"/>
</dbReference>
<dbReference type="InterPro" id="IPR019734">
    <property type="entry name" value="TPR_rpt"/>
</dbReference>
<keyword evidence="5" id="KW-0802">TPR repeat</keyword>
<dbReference type="SUPFAM" id="SSF48452">
    <property type="entry name" value="TPR-like"/>
    <property type="match status" value="1"/>
</dbReference>
<evidence type="ECO:0000256" key="3">
    <source>
        <dbReference type="ARBA" id="ARBA00022989"/>
    </source>
</evidence>
<feature type="transmembrane region" description="Helical" evidence="7">
    <location>
        <begin position="63"/>
        <end position="82"/>
    </location>
</feature>
<gene>
    <name evidence="9" type="ORF">H7C19_17980</name>
</gene>
<feature type="region of interest" description="Disordered" evidence="6">
    <location>
        <begin position="500"/>
        <end position="530"/>
    </location>
</feature>
<keyword evidence="3 7" id="KW-1133">Transmembrane helix</keyword>
<dbReference type="SMART" id="SM00028">
    <property type="entry name" value="TPR"/>
    <property type="match status" value="2"/>
</dbReference>
<evidence type="ECO:0000259" key="8">
    <source>
        <dbReference type="Pfam" id="PF04932"/>
    </source>
</evidence>
<feature type="transmembrane region" description="Helical" evidence="7">
    <location>
        <begin position="162"/>
        <end position="184"/>
    </location>
</feature>
<feature type="transmembrane region" description="Helical" evidence="7">
    <location>
        <begin position="37"/>
        <end position="56"/>
    </location>
</feature>
<dbReference type="Proteomes" id="UP000547209">
    <property type="component" value="Unassembled WGS sequence"/>
</dbReference>
<dbReference type="GO" id="GO:0016874">
    <property type="term" value="F:ligase activity"/>
    <property type="evidence" value="ECO:0007669"/>
    <property type="project" value="UniProtKB-KW"/>
</dbReference>
<name>A0A7X0RRY4_9BACL</name>
<evidence type="ECO:0000256" key="7">
    <source>
        <dbReference type="SAM" id="Phobius"/>
    </source>
</evidence>
<dbReference type="InterPro" id="IPR051533">
    <property type="entry name" value="WaaL-like"/>
</dbReference>
<dbReference type="EMBL" id="JACJVP010000029">
    <property type="protein sequence ID" value="MBB6672573.1"/>
    <property type="molecule type" value="Genomic_DNA"/>
</dbReference>
<sequence>MRVRMDYALAAIGALAFAAGLAGAAYTKGMFFDGDLYRWEAIVVALAACVAAGVWLRARRLPPLWSAAPFGLVLAYALSYLAGPASVKGTVDAMLRWSLYGGWMVLAGLFFSKPLRRSAGLAAFHAAGLTVVLGGLAGWYGWLAYPEIVFRSTDAALSATGARLAGFLQYPNAYAAVLGMWALAQWQLLDARSRPAAAFGCAALIPSVTALLLTESRGAILAIAIGGILSWVCRPKGRRGYALAAAGIAIGLAAVAAHASFAAMARGAPAAGVWTLLGAAAAGGTLLWALRPRPGAEGAAGSSDGRRRFSRAAAALTTTRGGAALFAIGLAAAYLLLVGGASGGARVEGHLETASARQLYYADALRMFADRPLFGAGGEAWRMLVGLYQRSPYIGNEVHSGYLEVLIDTGIVGLALLLAMLIGYALKLRRRAGAAWGPAAVLLAHAAVDFDWGYAFVWLLLLYWIALQLSHPQQAGGASGAAAPLAATAAEADDALAREGAEHAAAPAETDDRQQRKRAGEAGEAAADRRSRASRAAGAVPALLLIAVAVATAPVAWGYAAAAHADKAAYAAQSDALRIAYWRKALEANPAWSSARLQLGALLPPKERANLLTVGLRYEPQSAAIQYELGMAYIDLGEVEPAHRYLREAIRLSRFNRDAQDAVIARLMRLSERLDDGGDREGGRAAADAAVGFFERYRDLYARLYAGRTNPWHATALFASAKVNAAKAYGRLGMEDKAVPLLREVVAADDGDWKEEAASLLKTMGVSAEAAVK</sequence>
<proteinExistence type="predicted"/>
<dbReference type="AlphaFoldDB" id="A0A7X0RRY4"/>
<dbReference type="InterPro" id="IPR011990">
    <property type="entry name" value="TPR-like_helical_dom_sf"/>
</dbReference>
<evidence type="ECO:0000256" key="2">
    <source>
        <dbReference type="ARBA" id="ARBA00022692"/>
    </source>
</evidence>
<feature type="transmembrane region" description="Helical" evidence="7">
    <location>
        <begin position="196"/>
        <end position="213"/>
    </location>
</feature>
<feature type="transmembrane region" description="Helical" evidence="7">
    <location>
        <begin position="312"/>
        <end position="337"/>
    </location>
</feature>
<keyword evidence="10" id="KW-1185">Reference proteome</keyword>
<evidence type="ECO:0000256" key="5">
    <source>
        <dbReference type="PROSITE-ProRule" id="PRU00339"/>
    </source>
</evidence>